<comment type="subcellular location">
    <subcellularLocation>
        <location evidence="1">Membrane</location>
    </subcellularLocation>
</comment>
<keyword evidence="3 5" id="KW-1133">Transmembrane helix</keyword>
<organism evidence="7 8">
    <name type="scientific">Aplysia californica</name>
    <name type="common">California sea hare</name>
    <dbReference type="NCBI Taxonomy" id="6500"/>
    <lineage>
        <taxon>Eukaryota</taxon>
        <taxon>Metazoa</taxon>
        <taxon>Spiralia</taxon>
        <taxon>Lophotrochozoa</taxon>
        <taxon>Mollusca</taxon>
        <taxon>Gastropoda</taxon>
        <taxon>Heterobranchia</taxon>
        <taxon>Euthyneura</taxon>
        <taxon>Tectipleura</taxon>
        <taxon>Aplysiida</taxon>
        <taxon>Aplysioidea</taxon>
        <taxon>Aplysiidae</taxon>
        <taxon>Aplysia</taxon>
    </lineage>
</organism>
<evidence type="ECO:0000256" key="4">
    <source>
        <dbReference type="ARBA" id="ARBA00023136"/>
    </source>
</evidence>
<accession>A0ABM1W2I7</accession>
<evidence type="ECO:0000256" key="1">
    <source>
        <dbReference type="ARBA" id="ARBA00004370"/>
    </source>
</evidence>
<gene>
    <name evidence="8" type="primary">LOC101849169</name>
</gene>
<dbReference type="InterPro" id="IPR017452">
    <property type="entry name" value="GPCR_Rhodpsn_7TM"/>
</dbReference>
<feature type="domain" description="G-protein coupled receptors family 1 profile" evidence="6">
    <location>
        <begin position="226"/>
        <end position="376"/>
    </location>
</feature>
<evidence type="ECO:0000259" key="6">
    <source>
        <dbReference type="PROSITE" id="PS50262"/>
    </source>
</evidence>
<evidence type="ECO:0000313" key="8">
    <source>
        <dbReference type="RefSeq" id="XP_035828880.1"/>
    </source>
</evidence>
<protein>
    <submittedName>
        <fullName evidence="8">G-protein coupled receptor 39-like</fullName>
    </submittedName>
</protein>
<proteinExistence type="predicted"/>
<dbReference type="RefSeq" id="XP_035828880.1">
    <property type="nucleotide sequence ID" value="XM_035972987.1"/>
</dbReference>
<dbReference type="Pfam" id="PF10324">
    <property type="entry name" value="7TM_GPCR_Srw"/>
    <property type="match status" value="1"/>
</dbReference>
<name>A0ABM1W2I7_APLCA</name>
<reference evidence="8" key="1">
    <citation type="submission" date="2025-08" db="UniProtKB">
        <authorList>
            <consortium name="RefSeq"/>
        </authorList>
    </citation>
    <scope>IDENTIFICATION</scope>
</reference>
<evidence type="ECO:0000256" key="3">
    <source>
        <dbReference type="ARBA" id="ARBA00022989"/>
    </source>
</evidence>
<sequence length="398" mass="44038">MLFSILGIANDTNLSIFEDSQSSVPGTGNGSSAIALADDVEAEGKSLNEPLWRTLLVSDDTRAFFELLNYVIIVDVVCTFGVLSNILNIVVFVKLGLKDTVNIAFSGSPKTDLGSVLSLLWASVCRNPLLLAWEGGKARQLDYLGVQYLTASWPQGVFFRVIQFITGFLGGEKGLGVAFSPQASRAGECFQPEARPVKSLVTPRRTKLAVLTIYVTMLSAVIPAFCSMHFRQTVDLETNTTLLRLVYITPDGQALEGISFAINNFCLLTSFLIVVTCTAILVRKLTVKTKWRMQTASGDVDKKEAIARKDEKVVKMVVIICVVFVVCYSLSSVNMALMLFLPDYSVVGPYRNIFQVVWSFIDTLEGVNSSVNIFVYFKMSSKFRRMFKNTFCCRTELK</sequence>
<evidence type="ECO:0000256" key="2">
    <source>
        <dbReference type="ARBA" id="ARBA00022692"/>
    </source>
</evidence>
<keyword evidence="4 5" id="KW-0472">Membrane</keyword>
<dbReference type="Gene3D" id="1.20.1070.10">
    <property type="entry name" value="Rhodopsin 7-helix transmembrane proteins"/>
    <property type="match status" value="1"/>
</dbReference>
<dbReference type="PANTHER" id="PTHR46641">
    <property type="entry name" value="FMRFAMIDE RECEPTOR-RELATED"/>
    <property type="match status" value="1"/>
</dbReference>
<dbReference type="PROSITE" id="PS50262">
    <property type="entry name" value="G_PROTEIN_RECEP_F1_2"/>
    <property type="match status" value="1"/>
</dbReference>
<feature type="transmembrane region" description="Helical" evidence="5">
    <location>
        <begin position="260"/>
        <end position="282"/>
    </location>
</feature>
<evidence type="ECO:0000313" key="7">
    <source>
        <dbReference type="Proteomes" id="UP000694888"/>
    </source>
</evidence>
<feature type="transmembrane region" description="Helical" evidence="5">
    <location>
        <begin position="208"/>
        <end position="230"/>
    </location>
</feature>
<keyword evidence="7" id="KW-1185">Reference proteome</keyword>
<feature type="transmembrane region" description="Helical" evidence="5">
    <location>
        <begin position="317"/>
        <end position="341"/>
    </location>
</feature>
<feature type="transmembrane region" description="Helical" evidence="5">
    <location>
        <begin position="353"/>
        <end position="377"/>
    </location>
</feature>
<keyword evidence="2 5" id="KW-0812">Transmembrane</keyword>
<dbReference type="InterPro" id="IPR052954">
    <property type="entry name" value="GPCR-Ligand_Int"/>
</dbReference>
<dbReference type="GeneID" id="101849169"/>
<evidence type="ECO:0000256" key="5">
    <source>
        <dbReference type="SAM" id="Phobius"/>
    </source>
</evidence>
<feature type="transmembrane region" description="Helical" evidence="5">
    <location>
        <begin position="67"/>
        <end position="93"/>
    </location>
</feature>
<dbReference type="Proteomes" id="UP000694888">
    <property type="component" value="Unplaced"/>
</dbReference>
<dbReference type="InterPro" id="IPR019427">
    <property type="entry name" value="7TM_GPCR_serpentine_rcpt_Srw"/>
</dbReference>
<dbReference type="SUPFAM" id="SSF81321">
    <property type="entry name" value="Family A G protein-coupled receptor-like"/>
    <property type="match status" value="1"/>
</dbReference>